<dbReference type="Gene3D" id="1.10.8.500">
    <property type="entry name" value="HAMP domain in histidine kinase"/>
    <property type="match status" value="1"/>
</dbReference>
<evidence type="ECO:0000256" key="4">
    <source>
        <dbReference type="ARBA" id="ARBA00023224"/>
    </source>
</evidence>
<keyword evidence="3 7" id="KW-0472">Membrane</keyword>
<dbReference type="EMBL" id="AVPG01000013">
    <property type="protein sequence ID" value="KGX86453.1"/>
    <property type="molecule type" value="Genomic_DNA"/>
</dbReference>
<keyword evidence="7" id="KW-0812">Transmembrane</keyword>
<feature type="transmembrane region" description="Helical" evidence="7">
    <location>
        <begin position="48"/>
        <end position="73"/>
    </location>
</feature>
<dbReference type="Pfam" id="PF00015">
    <property type="entry name" value="MCPsignal"/>
    <property type="match status" value="1"/>
</dbReference>
<dbReference type="PANTHER" id="PTHR32089:SF114">
    <property type="entry name" value="METHYL-ACCEPTING CHEMOTAXIS PROTEIN MCPB"/>
    <property type="match status" value="1"/>
</dbReference>
<dbReference type="SMART" id="SM00283">
    <property type="entry name" value="MA"/>
    <property type="match status" value="1"/>
</dbReference>
<evidence type="ECO:0000259" key="8">
    <source>
        <dbReference type="PROSITE" id="PS50111"/>
    </source>
</evidence>
<keyword evidence="11" id="KW-1185">Reference proteome</keyword>
<feature type="domain" description="HAMP" evidence="9">
    <location>
        <begin position="71"/>
        <end position="124"/>
    </location>
</feature>
<dbReference type="SUPFAM" id="SSF58104">
    <property type="entry name" value="Methyl-accepting chemotaxis protein (MCP) signaling domain"/>
    <property type="match status" value="1"/>
</dbReference>
<dbReference type="PANTHER" id="PTHR32089">
    <property type="entry name" value="METHYL-ACCEPTING CHEMOTAXIS PROTEIN MCPB"/>
    <property type="match status" value="1"/>
</dbReference>
<dbReference type="InterPro" id="IPR003660">
    <property type="entry name" value="HAMP_dom"/>
</dbReference>
<protein>
    <submittedName>
        <fullName evidence="10">Methyl-accepting chemotaxis protein</fullName>
    </submittedName>
</protein>
<keyword evidence="2" id="KW-1003">Cell membrane</keyword>
<evidence type="ECO:0000256" key="1">
    <source>
        <dbReference type="ARBA" id="ARBA00004236"/>
    </source>
</evidence>
<dbReference type="InterPro" id="IPR004089">
    <property type="entry name" value="MCPsignal_dom"/>
</dbReference>
<dbReference type="PROSITE" id="PS50885">
    <property type="entry name" value="HAMP"/>
    <property type="match status" value="1"/>
</dbReference>
<dbReference type="AlphaFoldDB" id="A0A0A5G5M8"/>
<comment type="caution">
    <text evidence="10">The sequence shown here is derived from an EMBL/GenBank/DDBJ whole genome shotgun (WGS) entry which is preliminary data.</text>
</comment>
<dbReference type="Gene3D" id="1.10.287.950">
    <property type="entry name" value="Methyl-accepting chemotaxis protein"/>
    <property type="match status" value="1"/>
</dbReference>
<evidence type="ECO:0000313" key="11">
    <source>
        <dbReference type="Proteomes" id="UP000030401"/>
    </source>
</evidence>
<evidence type="ECO:0000259" key="9">
    <source>
        <dbReference type="PROSITE" id="PS50885"/>
    </source>
</evidence>
<gene>
    <name evidence="10" type="ORF">N784_04680</name>
</gene>
<proteinExistence type="inferred from homology"/>
<dbReference type="CDD" id="cd06225">
    <property type="entry name" value="HAMP"/>
    <property type="match status" value="1"/>
</dbReference>
<dbReference type="OrthoDB" id="2489132at2"/>
<name>A0A0A5G5M8_9BACI</name>
<dbReference type="GO" id="GO:0006935">
    <property type="term" value="P:chemotaxis"/>
    <property type="evidence" value="ECO:0007669"/>
    <property type="project" value="InterPro"/>
</dbReference>
<dbReference type="RefSeq" id="WP_036834428.1">
    <property type="nucleotide sequence ID" value="NZ_AVPG01000013.1"/>
</dbReference>
<dbReference type="PROSITE" id="PS50111">
    <property type="entry name" value="CHEMOTAXIS_TRANSDUC_2"/>
    <property type="match status" value="1"/>
</dbReference>
<dbReference type="STRING" id="1385512.N784_04680"/>
<reference evidence="10 11" key="1">
    <citation type="submission" date="2013-08" db="EMBL/GenBank/DDBJ databases">
        <authorList>
            <person name="Huang J."/>
            <person name="Wang G."/>
        </authorList>
    </citation>
    <scope>NUCLEOTIDE SEQUENCE [LARGE SCALE GENOMIC DNA]</scope>
    <source>
        <strain evidence="10 11">JSM 072002</strain>
    </source>
</reference>
<comment type="subcellular location">
    <subcellularLocation>
        <location evidence="1">Cell membrane</location>
    </subcellularLocation>
</comment>
<accession>A0A0A5G5M8</accession>
<evidence type="ECO:0000313" key="10">
    <source>
        <dbReference type="EMBL" id="KGX86453.1"/>
    </source>
</evidence>
<sequence length="430" mass="47029">MDKKYKFSLSLKLVLFTTVLATITYSTSAFFIYVIYDWLSEFMQVQEFVFTIITFLLGIIWTGILTFVAAGFITKPLHQLEKAASTAAEGHINEEIAITKSDDEIRSLGVAFETMLMNLREMVQNIENNFQDTNGSVTHIKQAVEQASQQAELIQSTIGEISQGAESTSISIQQTAELVEESTQLATQIQTQSQSSQQTSEDMLATVEQGRGIVLSLVDGIQSISKEQEISLEAVERLEGNANKVEDIISVVGDIASQTNLLALNASIEAARAGEQGKGFAVVAEEVRKLADESAKAVQGVSDLIENMQVDVRKVVGQIKEQVAKGHREADKGVHTNAAMDNMSRTINDMAQSVIEITTLVDNQLQLLQKTSAQAQEVSAIAQQTSAGTQQVNASMQQQNEQIHDIDDTAHALAEQADGLKQQINRFRTT</sequence>
<dbReference type="SMART" id="SM00304">
    <property type="entry name" value="HAMP"/>
    <property type="match status" value="1"/>
</dbReference>
<feature type="domain" description="Methyl-accepting transducer" evidence="8">
    <location>
        <begin position="143"/>
        <end position="379"/>
    </location>
</feature>
<dbReference type="GO" id="GO:0005886">
    <property type="term" value="C:plasma membrane"/>
    <property type="evidence" value="ECO:0007669"/>
    <property type="project" value="UniProtKB-SubCell"/>
</dbReference>
<feature type="transmembrane region" description="Helical" evidence="7">
    <location>
        <begin position="12"/>
        <end position="36"/>
    </location>
</feature>
<evidence type="ECO:0000256" key="3">
    <source>
        <dbReference type="ARBA" id="ARBA00023136"/>
    </source>
</evidence>
<dbReference type="GO" id="GO:0007165">
    <property type="term" value="P:signal transduction"/>
    <property type="evidence" value="ECO:0007669"/>
    <property type="project" value="UniProtKB-KW"/>
</dbReference>
<evidence type="ECO:0000256" key="5">
    <source>
        <dbReference type="ARBA" id="ARBA00029447"/>
    </source>
</evidence>
<dbReference type="Proteomes" id="UP000030401">
    <property type="component" value="Unassembled WGS sequence"/>
</dbReference>
<evidence type="ECO:0000256" key="6">
    <source>
        <dbReference type="PROSITE-ProRule" id="PRU00284"/>
    </source>
</evidence>
<organism evidence="10 11">
    <name type="scientific">Pontibacillus litoralis JSM 072002</name>
    <dbReference type="NCBI Taxonomy" id="1385512"/>
    <lineage>
        <taxon>Bacteria</taxon>
        <taxon>Bacillati</taxon>
        <taxon>Bacillota</taxon>
        <taxon>Bacilli</taxon>
        <taxon>Bacillales</taxon>
        <taxon>Bacillaceae</taxon>
        <taxon>Pontibacillus</taxon>
    </lineage>
</organism>
<keyword evidence="7" id="KW-1133">Transmembrane helix</keyword>
<dbReference type="GO" id="GO:0004888">
    <property type="term" value="F:transmembrane signaling receptor activity"/>
    <property type="evidence" value="ECO:0007669"/>
    <property type="project" value="InterPro"/>
</dbReference>
<dbReference type="Pfam" id="PF00672">
    <property type="entry name" value="HAMP"/>
    <property type="match status" value="1"/>
</dbReference>
<evidence type="ECO:0000256" key="7">
    <source>
        <dbReference type="SAM" id="Phobius"/>
    </source>
</evidence>
<dbReference type="InterPro" id="IPR004090">
    <property type="entry name" value="Chemotax_Me-accpt_rcpt"/>
</dbReference>
<dbReference type="PRINTS" id="PR00260">
    <property type="entry name" value="CHEMTRNSDUCR"/>
</dbReference>
<dbReference type="eggNOG" id="COG0840">
    <property type="taxonomic scope" value="Bacteria"/>
</dbReference>
<keyword evidence="4 6" id="KW-0807">Transducer</keyword>
<evidence type="ECO:0000256" key="2">
    <source>
        <dbReference type="ARBA" id="ARBA00022475"/>
    </source>
</evidence>
<comment type="similarity">
    <text evidence="5">Belongs to the methyl-accepting chemotaxis (MCP) protein family.</text>
</comment>